<keyword evidence="8" id="KW-0067">ATP-binding</keyword>
<dbReference type="InterPro" id="IPR050205">
    <property type="entry name" value="CDPK_Ser/Thr_kinases"/>
</dbReference>
<keyword evidence="6" id="KW-0547">Nucleotide-binding</keyword>
<evidence type="ECO:0000256" key="10">
    <source>
        <dbReference type="ARBA" id="ARBA00048679"/>
    </source>
</evidence>
<dbReference type="PANTHER" id="PTHR24349">
    <property type="entry name" value="SERINE/THREONINE-PROTEIN KINASE"/>
    <property type="match status" value="1"/>
</dbReference>
<protein>
    <recommendedName>
        <fullName evidence="2">non-specific serine/threonine protein kinase</fullName>
        <ecNumber evidence="2">2.7.11.1</ecNumber>
    </recommendedName>
</protein>
<keyword evidence="3" id="KW-0723">Serine/threonine-protein kinase</keyword>
<feature type="domain" description="Protein kinase" evidence="12">
    <location>
        <begin position="21"/>
        <end position="283"/>
    </location>
</feature>
<evidence type="ECO:0000256" key="5">
    <source>
        <dbReference type="ARBA" id="ARBA00022679"/>
    </source>
</evidence>
<evidence type="ECO:0000256" key="9">
    <source>
        <dbReference type="ARBA" id="ARBA00047899"/>
    </source>
</evidence>
<dbReference type="Gene3D" id="1.10.510.10">
    <property type="entry name" value="Transferase(Phosphotransferase) domain 1"/>
    <property type="match status" value="1"/>
</dbReference>
<comment type="catalytic activity">
    <reaction evidence="9">
        <text>L-threonyl-[protein] + ATP = O-phospho-L-threonyl-[protein] + ADP + H(+)</text>
        <dbReference type="Rhea" id="RHEA:46608"/>
        <dbReference type="Rhea" id="RHEA-COMP:11060"/>
        <dbReference type="Rhea" id="RHEA-COMP:11605"/>
        <dbReference type="ChEBI" id="CHEBI:15378"/>
        <dbReference type="ChEBI" id="CHEBI:30013"/>
        <dbReference type="ChEBI" id="CHEBI:30616"/>
        <dbReference type="ChEBI" id="CHEBI:61977"/>
        <dbReference type="ChEBI" id="CHEBI:456216"/>
        <dbReference type="EC" id="2.7.11.1"/>
    </reaction>
</comment>
<organism evidence="13 14">
    <name type="scientific">Littorina saxatilis</name>
    <dbReference type="NCBI Taxonomy" id="31220"/>
    <lineage>
        <taxon>Eukaryota</taxon>
        <taxon>Metazoa</taxon>
        <taxon>Spiralia</taxon>
        <taxon>Lophotrochozoa</taxon>
        <taxon>Mollusca</taxon>
        <taxon>Gastropoda</taxon>
        <taxon>Caenogastropoda</taxon>
        <taxon>Littorinimorpha</taxon>
        <taxon>Littorinoidea</taxon>
        <taxon>Littorinidae</taxon>
        <taxon>Littorina</taxon>
    </lineage>
</organism>
<dbReference type="Gene3D" id="3.30.200.20">
    <property type="entry name" value="Phosphorylase Kinase, domain 1"/>
    <property type="match status" value="1"/>
</dbReference>
<evidence type="ECO:0000256" key="2">
    <source>
        <dbReference type="ARBA" id="ARBA00012513"/>
    </source>
</evidence>
<dbReference type="GO" id="GO:0004674">
    <property type="term" value="F:protein serine/threonine kinase activity"/>
    <property type="evidence" value="ECO:0007669"/>
    <property type="project" value="UniProtKB-KW"/>
</dbReference>
<dbReference type="InterPro" id="IPR000719">
    <property type="entry name" value="Prot_kinase_dom"/>
</dbReference>
<dbReference type="FunFam" id="3.30.200.20:FF:000156">
    <property type="entry name" value="MAP kinase-activated protein kinase 3"/>
    <property type="match status" value="1"/>
</dbReference>
<dbReference type="Gene3D" id="4.10.1170.10">
    <property type="entry name" value="MAP kinase activated protein kinase 2"/>
    <property type="match status" value="1"/>
</dbReference>
<evidence type="ECO:0000313" key="14">
    <source>
        <dbReference type="Proteomes" id="UP001374579"/>
    </source>
</evidence>
<accession>A0AAN9G5E6</accession>
<evidence type="ECO:0000256" key="6">
    <source>
        <dbReference type="ARBA" id="ARBA00022741"/>
    </source>
</evidence>
<evidence type="ECO:0000313" key="13">
    <source>
        <dbReference type="EMBL" id="KAK7095374.1"/>
    </source>
</evidence>
<comment type="similarity">
    <text evidence="1">Belongs to the protein kinase superfamily. CAMK Ser/Thr protein kinase family.</text>
</comment>
<dbReference type="PROSITE" id="PS50011">
    <property type="entry name" value="PROTEIN_KINASE_DOM"/>
    <property type="match status" value="1"/>
</dbReference>
<evidence type="ECO:0000256" key="7">
    <source>
        <dbReference type="ARBA" id="ARBA00022777"/>
    </source>
</evidence>
<dbReference type="Pfam" id="PF00069">
    <property type="entry name" value="Pkinase"/>
    <property type="match status" value="1"/>
</dbReference>
<keyword evidence="5" id="KW-0808">Transferase</keyword>
<reference evidence="13 14" key="1">
    <citation type="submission" date="2024-02" db="EMBL/GenBank/DDBJ databases">
        <title>Chromosome-scale genome assembly of the rough periwinkle Littorina saxatilis.</title>
        <authorList>
            <person name="De Jode A."/>
            <person name="Faria R."/>
            <person name="Formenti G."/>
            <person name="Sims Y."/>
            <person name="Smith T.P."/>
            <person name="Tracey A."/>
            <person name="Wood J.M.D."/>
            <person name="Zagrodzka Z.B."/>
            <person name="Johannesson K."/>
            <person name="Butlin R.K."/>
            <person name="Leder E.H."/>
        </authorList>
    </citation>
    <scope>NUCLEOTIDE SEQUENCE [LARGE SCALE GENOMIC DNA]</scope>
    <source>
        <strain evidence="13">Snail1</strain>
        <tissue evidence="13">Muscle</tissue>
    </source>
</reference>
<dbReference type="SUPFAM" id="SSF56112">
    <property type="entry name" value="Protein kinase-like (PK-like)"/>
    <property type="match status" value="1"/>
</dbReference>
<evidence type="ECO:0000256" key="3">
    <source>
        <dbReference type="ARBA" id="ARBA00022527"/>
    </source>
</evidence>
<proteinExistence type="inferred from homology"/>
<keyword evidence="7" id="KW-0418">Kinase</keyword>
<keyword evidence="4" id="KW-0597">Phosphoprotein</keyword>
<dbReference type="EMBL" id="JBAMIC010000018">
    <property type="protein sequence ID" value="KAK7095374.1"/>
    <property type="molecule type" value="Genomic_DNA"/>
</dbReference>
<dbReference type="InterPro" id="IPR011009">
    <property type="entry name" value="Kinase-like_dom_sf"/>
</dbReference>
<dbReference type="GO" id="GO:0005524">
    <property type="term" value="F:ATP binding"/>
    <property type="evidence" value="ECO:0007669"/>
    <property type="project" value="UniProtKB-KW"/>
</dbReference>
<feature type="region of interest" description="Disordered" evidence="11">
    <location>
        <begin position="324"/>
        <end position="360"/>
    </location>
</feature>
<comment type="catalytic activity">
    <reaction evidence="10">
        <text>L-seryl-[protein] + ATP = O-phospho-L-seryl-[protein] + ADP + H(+)</text>
        <dbReference type="Rhea" id="RHEA:17989"/>
        <dbReference type="Rhea" id="RHEA-COMP:9863"/>
        <dbReference type="Rhea" id="RHEA-COMP:11604"/>
        <dbReference type="ChEBI" id="CHEBI:15378"/>
        <dbReference type="ChEBI" id="CHEBI:29999"/>
        <dbReference type="ChEBI" id="CHEBI:30616"/>
        <dbReference type="ChEBI" id="CHEBI:83421"/>
        <dbReference type="ChEBI" id="CHEBI:456216"/>
        <dbReference type="EC" id="2.7.11.1"/>
    </reaction>
</comment>
<sequence>MSHFRINTIQPNKQPVADDYILTETVLGVGGRGKVLECHSRKTNQKFALKVLKKDEHAIQQLNLHWKACYHPNGNHIVHIQDVYEDIFAGERCLLVIMECMEGGPLLTRIQERTDFTEREAAEIIHGIVNVIGHLHSQGIAHRNLKPESLMFTDTTPAAVLKLGGFGFATEFAIGKPASPCYTPALQSWESPEMLRRAKYEKSCDLWSIGVIMYILLCGYPPFQGKAEAAISPWMKAMGHHSQYEFSDPEWSRVSSEAKHLIRHLLASVPGRTIQQAKGCPWVADCTNVPQTPLMTTQKLKKEENVSKEVEDEMTTALARMRVKDDPAPSIESIGQSNSALLKKRQRQLEIVSRKGEKPR</sequence>
<dbReference type="AlphaFoldDB" id="A0AAN9G5E6"/>
<evidence type="ECO:0000256" key="11">
    <source>
        <dbReference type="SAM" id="MobiDB-lite"/>
    </source>
</evidence>
<evidence type="ECO:0000259" key="12">
    <source>
        <dbReference type="PROSITE" id="PS50011"/>
    </source>
</evidence>
<name>A0AAN9G5E6_9CAEN</name>
<evidence type="ECO:0000256" key="8">
    <source>
        <dbReference type="ARBA" id="ARBA00022840"/>
    </source>
</evidence>
<dbReference type="Proteomes" id="UP001374579">
    <property type="component" value="Unassembled WGS sequence"/>
</dbReference>
<comment type="caution">
    <text evidence="13">The sequence shown here is derived from an EMBL/GenBank/DDBJ whole genome shotgun (WGS) entry which is preliminary data.</text>
</comment>
<evidence type="ECO:0000256" key="4">
    <source>
        <dbReference type="ARBA" id="ARBA00022553"/>
    </source>
</evidence>
<dbReference type="InterPro" id="IPR027442">
    <property type="entry name" value="MAPKAPK_C"/>
</dbReference>
<dbReference type="EC" id="2.7.11.1" evidence="2"/>
<keyword evidence="14" id="KW-1185">Reference proteome</keyword>
<evidence type="ECO:0000256" key="1">
    <source>
        <dbReference type="ARBA" id="ARBA00006692"/>
    </source>
</evidence>
<gene>
    <name evidence="13" type="ORF">V1264_006791</name>
</gene>